<evidence type="ECO:0000256" key="1">
    <source>
        <dbReference type="SAM" id="MobiDB-lite"/>
    </source>
</evidence>
<name>A0A8J5Y327_9ROSI</name>
<organism evidence="2 3">
    <name type="scientific">Gossypium anomalum</name>
    <dbReference type="NCBI Taxonomy" id="47600"/>
    <lineage>
        <taxon>Eukaryota</taxon>
        <taxon>Viridiplantae</taxon>
        <taxon>Streptophyta</taxon>
        <taxon>Embryophyta</taxon>
        <taxon>Tracheophyta</taxon>
        <taxon>Spermatophyta</taxon>
        <taxon>Magnoliopsida</taxon>
        <taxon>eudicotyledons</taxon>
        <taxon>Gunneridae</taxon>
        <taxon>Pentapetalae</taxon>
        <taxon>rosids</taxon>
        <taxon>malvids</taxon>
        <taxon>Malvales</taxon>
        <taxon>Malvaceae</taxon>
        <taxon>Malvoideae</taxon>
        <taxon>Gossypium</taxon>
    </lineage>
</organism>
<reference evidence="2 3" key="1">
    <citation type="journal article" date="2021" name="bioRxiv">
        <title>The Gossypium anomalum genome as a resource for cotton improvement and evolutionary analysis of hybrid incompatibility.</title>
        <authorList>
            <person name="Grover C.E."/>
            <person name="Yuan D."/>
            <person name="Arick M.A."/>
            <person name="Miller E.R."/>
            <person name="Hu G."/>
            <person name="Peterson D.G."/>
            <person name="Wendel J.F."/>
            <person name="Udall J.A."/>
        </authorList>
    </citation>
    <scope>NUCLEOTIDE SEQUENCE [LARGE SCALE GENOMIC DNA]</scope>
    <source>
        <strain evidence="2">JFW-Udall</strain>
        <tissue evidence="2">Leaf</tissue>
    </source>
</reference>
<dbReference type="Proteomes" id="UP000701853">
    <property type="component" value="Chromosome 13"/>
</dbReference>
<accession>A0A8J5Y327</accession>
<comment type="caution">
    <text evidence="2">The sequence shown here is derived from an EMBL/GenBank/DDBJ whole genome shotgun (WGS) entry which is preliminary data.</text>
</comment>
<keyword evidence="3" id="KW-1185">Reference proteome</keyword>
<dbReference type="EMBL" id="JAHUZN010000013">
    <property type="protein sequence ID" value="KAG8473732.1"/>
    <property type="molecule type" value="Genomic_DNA"/>
</dbReference>
<sequence length="159" mass="17683">MQSMMEAAADAGKASLQEKVKKRKKSREPTEKEMGRERKEEALNQKATAWQAGFAAGGLDGGDVNRDKTGQSQIYLTCHRISSSKSQCPLLKSRCQSLVFKVATHLNRSLDVELLPSMSQHDFSHGRNINEPKPHIERSDFPLSSHAVVAHHYLVSNLS</sequence>
<dbReference type="AlphaFoldDB" id="A0A8J5Y327"/>
<evidence type="ECO:0000313" key="3">
    <source>
        <dbReference type="Proteomes" id="UP000701853"/>
    </source>
</evidence>
<evidence type="ECO:0000313" key="2">
    <source>
        <dbReference type="EMBL" id="KAG8473732.1"/>
    </source>
</evidence>
<proteinExistence type="predicted"/>
<dbReference type="OrthoDB" id="995407at2759"/>
<gene>
    <name evidence="2" type="ORF">CXB51_036028</name>
</gene>
<feature type="region of interest" description="Disordered" evidence="1">
    <location>
        <begin position="1"/>
        <end position="42"/>
    </location>
</feature>
<feature type="compositionally biased region" description="Basic and acidic residues" evidence="1">
    <location>
        <begin position="27"/>
        <end position="42"/>
    </location>
</feature>
<protein>
    <submittedName>
        <fullName evidence="2">Uncharacterized protein</fullName>
    </submittedName>
</protein>